<reference evidence="2 3" key="1">
    <citation type="submission" date="2019-05" db="EMBL/GenBank/DDBJ databases">
        <authorList>
            <person name="Pope W.H."/>
            <person name="Garlena R.A."/>
            <person name="Russell D.A."/>
            <person name="Jacobs-Sera D."/>
            <person name="Hatfull G.F."/>
        </authorList>
    </citation>
    <scope>NUCLEOTIDE SEQUENCE [LARGE SCALE GENOMIC DNA]</scope>
</reference>
<feature type="compositionally biased region" description="Polar residues" evidence="1">
    <location>
        <begin position="69"/>
        <end position="78"/>
    </location>
</feature>
<sequence>MSPLTYSLTEVAQAICGDDLGDPEAWVKRKILDGTFGAIKVGRSYRMTHDQFMAALATLEVRVTPRQAPATTGLTASSARRRRKLQS</sequence>
<feature type="region of interest" description="Disordered" evidence="1">
    <location>
        <begin position="67"/>
        <end position="87"/>
    </location>
</feature>
<dbReference type="EMBL" id="MK937592">
    <property type="protein sequence ID" value="QDH91719.1"/>
    <property type="molecule type" value="Genomic_DNA"/>
</dbReference>
<dbReference type="RefSeq" id="YP_010059731.1">
    <property type="nucleotide sequence ID" value="NC_054727.1"/>
</dbReference>
<evidence type="ECO:0000313" key="2">
    <source>
        <dbReference type="EMBL" id="QDH91719.1"/>
    </source>
</evidence>
<dbReference type="Proteomes" id="UP000316777">
    <property type="component" value="Segment"/>
</dbReference>
<name>A0A514DDN3_9CAUD</name>
<evidence type="ECO:0000313" key="3">
    <source>
        <dbReference type="Proteomes" id="UP000316777"/>
    </source>
</evidence>
<gene>
    <name evidence="2" type="primary">42</name>
    <name evidence="2" type="ORF">SEA_PHRAPPUCCINO_42</name>
</gene>
<dbReference type="KEGG" id="vg:64766965"/>
<protein>
    <submittedName>
        <fullName evidence="2">Uncharacterized protein</fullName>
    </submittedName>
</protein>
<dbReference type="GeneID" id="64766965"/>
<organism evidence="2 3">
    <name type="scientific">Mycobacterium phage Phrappuccino</name>
    <dbReference type="NCBI Taxonomy" id="2591223"/>
    <lineage>
        <taxon>Viruses</taxon>
        <taxon>Duplodnaviria</taxon>
        <taxon>Heunggongvirae</taxon>
        <taxon>Uroviricota</taxon>
        <taxon>Caudoviricetes</taxon>
        <taxon>Phrappuccinovirus</taxon>
        <taxon>Phrappuccinovirus phrappuccino</taxon>
        <taxon>Phreappuccinovirus Phrappuccino</taxon>
    </lineage>
</organism>
<keyword evidence="3" id="KW-1185">Reference proteome</keyword>
<accession>A0A514DDN3</accession>
<proteinExistence type="predicted"/>
<evidence type="ECO:0000256" key="1">
    <source>
        <dbReference type="SAM" id="MobiDB-lite"/>
    </source>
</evidence>